<evidence type="ECO:0000256" key="2">
    <source>
        <dbReference type="ARBA" id="ARBA00009935"/>
    </source>
</evidence>
<evidence type="ECO:0000259" key="8">
    <source>
        <dbReference type="PROSITE" id="PS00907"/>
    </source>
</evidence>
<dbReference type="InterPro" id="IPR000257">
    <property type="entry name" value="Uroporphyrinogen_deCOase"/>
</dbReference>
<dbReference type="AlphaFoldDB" id="A0A6J4V2N0"/>
<sequence length="322" mass="35094">FMRQAGRCLPEYRVLRERYPFMQVATTPELAAEATMMPIDRFGVDGAVLFADIMLPLAGMGIPFEIKPGVGPVVADPIRTSAQVERLRVVEPEEGTPYVLAALRLLRPELGGRAALLGFAGAPFTLACYAIEGRSSREYPKTKALMYGRPDIWHALMEKLTGTTIAYLKGQIAAGADTVQLFDSWLGLLDQDTYEAHVLPYTRRLFAELSPLAPTIHFSTGTGHLLDLIGTSGCRMVSVDWRLPLDAAWGRLPAGVGIQGNLDPTLVLAPWPAVADGARMVLRRADGRAGHVFNLGHGILPETDPDILARLVDLVHCETDRT</sequence>
<evidence type="ECO:0000313" key="9">
    <source>
        <dbReference type="EMBL" id="CAA9563172.1"/>
    </source>
</evidence>
<dbReference type="PROSITE" id="PS00907">
    <property type="entry name" value="UROD_2"/>
    <property type="match status" value="1"/>
</dbReference>
<dbReference type="EC" id="4.1.1.37" evidence="3 7"/>
<dbReference type="Gene3D" id="3.20.20.210">
    <property type="match status" value="1"/>
</dbReference>
<dbReference type="CDD" id="cd00717">
    <property type="entry name" value="URO-D"/>
    <property type="match status" value="1"/>
</dbReference>
<evidence type="ECO:0000256" key="4">
    <source>
        <dbReference type="ARBA" id="ARBA00022793"/>
    </source>
</evidence>
<evidence type="ECO:0000256" key="7">
    <source>
        <dbReference type="NCBIfam" id="TIGR01464"/>
    </source>
</evidence>
<comment type="similarity">
    <text evidence="2">Belongs to the uroporphyrinogen decarboxylase family.</text>
</comment>
<comment type="pathway">
    <text evidence="1">Porphyrin-containing compound metabolism; protoporphyrin-IX biosynthesis; coproporphyrinogen-III from 5-aminolevulinate: step 4/4.</text>
</comment>
<dbReference type="Pfam" id="PF01208">
    <property type="entry name" value="URO-D"/>
    <property type="match status" value="1"/>
</dbReference>
<dbReference type="GO" id="GO:0004853">
    <property type="term" value="F:uroporphyrinogen decarboxylase activity"/>
    <property type="evidence" value="ECO:0007669"/>
    <property type="project" value="UniProtKB-UniRule"/>
</dbReference>
<dbReference type="NCBIfam" id="TIGR01464">
    <property type="entry name" value="hemE"/>
    <property type="match status" value="1"/>
</dbReference>
<protein>
    <recommendedName>
        <fullName evidence="3 7">Uroporphyrinogen decarboxylase</fullName>
        <ecNumber evidence="3 7">4.1.1.37</ecNumber>
    </recommendedName>
</protein>
<dbReference type="GO" id="GO:0006782">
    <property type="term" value="P:protoporphyrinogen IX biosynthetic process"/>
    <property type="evidence" value="ECO:0007669"/>
    <property type="project" value="UniProtKB-UniPathway"/>
</dbReference>
<dbReference type="GO" id="GO:0005829">
    <property type="term" value="C:cytosol"/>
    <property type="evidence" value="ECO:0007669"/>
    <property type="project" value="TreeGrafter"/>
</dbReference>
<evidence type="ECO:0000256" key="6">
    <source>
        <dbReference type="ARBA" id="ARBA00023244"/>
    </source>
</evidence>
<dbReference type="InterPro" id="IPR038071">
    <property type="entry name" value="UROD/MetE-like_sf"/>
</dbReference>
<keyword evidence="5 9" id="KW-0456">Lyase</keyword>
<organism evidence="9">
    <name type="scientific">uncultured Thermomicrobiales bacterium</name>
    <dbReference type="NCBI Taxonomy" id="1645740"/>
    <lineage>
        <taxon>Bacteria</taxon>
        <taxon>Pseudomonadati</taxon>
        <taxon>Thermomicrobiota</taxon>
        <taxon>Thermomicrobia</taxon>
        <taxon>Thermomicrobiales</taxon>
        <taxon>environmental samples</taxon>
    </lineage>
</organism>
<dbReference type="UniPathway" id="UPA00251">
    <property type="reaction ID" value="UER00321"/>
</dbReference>
<dbReference type="PANTHER" id="PTHR21091">
    <property type="entry name" value="METHYLTETRAHYDROFOLATE:HOMOCYSTEINE METHYLTRANSFERASE RELATED"/>
    <property type="match status" value="1"/>
</dbReference>
<dbReference type="SUPFAM" id="SSF51726">
    <property type="entry name" value="UROD/MetE-like"/>
    <property type="match status" value="1"/>
</dbReference>
<dbReference type="HAMAP" id="MF_00218">
    <property type="entry name" value="URO_D"/>
    <property type="match status" value="1"/>
</dbReference>
<feature type="domain" description="Uroporphyrinogen decarboxylase (URO-D)" evidence="8">
    <location>
        <begin position="117"/>
        <end position="133"/>
    </location>
</feature>
<evidence type="ECO:0000256" key="3">
    <source>
        <dbReference type="ARBA" id="ARBA00012288"/>
    </source>
</evidence>
<dbReference type="PANTHER" id="PTHR21091:SF169">
    <property type="entry name" value="UROPORPHYRINOGEN DECARBOXYLASE"/>
    <property type="match status" value="1"/>
</dbReference>
<evidence type="ECO:0000256" key="1">
    <source>
        <dbReference type="ARBA" id="ARBA00004804"/>
    </source>
</evidence>
<reference evidence="9" key="1">
    <citation type="submission" date="2020-02" db="EMBL/GenBank/DDBJ databases">
        <authorList>
            <person name="Meier V. D."/>
        </authorList>
    </citation>
    <scope>NUCLEOTIDE SEQUENCE</scope>
    <source>
        <strain evidence="9">AVDCRST_MAG59</strain>
    </source>
</reference>
<proteinExistence type="inferred from homology"/>
<evidence type="ECO:0000256" key="5">
    <source>
        <dbReference type="ARBA" id="ARBA00023239"/>
    </source>
</evidence>
<gene>
    <name evidence="9" type="ORF">AVDCRST_MAG59-2764</name>
</gene>
<name>A0A6J4V2N0_9BACT</name>
<dbReference type="EMBL" id="CADCWF010000179">
    <property type="protein sequence ID" value="CAA9563172.1"/>
    <property type="molecule type" value="Genomic_DNA"/>
</dbReference>
<accession>A0A6J4V2N0</accession>
<keyword evidence="6" id="KW-0627">Porphyrin biosynthesis</keyword>
<dbReference type="InterPro" id="IPR006361">
    <property type="entry name" value="Uroporphyrinogen_deCO2ase_HemE"/>
</dbReference>
<keyword evidence="4" id="KW-0210">Decarboxylase</keyword>
<feature type="non-terminal residue" evidence="9">
    <location>
        <position position="1"/>
    </location>
</feature>